<dbReference type="Pfam" id="PF00067">
    <property type="entry name" value="p450"/>
    <property type="match status" value="1"/>
</dbReference>
<evidence type="ECO:0000313" key="2">
    <source>
        <dbReference type="EMBL" id="PRY01744.1"/>
    </source>
</evidence>
<protein>
    <submittedName>
        <fullName evidence="2">Glycosyltransferase auxiliary protein/glycosyltransferase auxiliary protein/glycosyltransferase auxiliary protein DesVIII</fullName>
    </submittedName>
</protein>
<dbReference type="GO" id="GO:0004497">
    <property type="term" value="F:monooxygenase activity"/>
    <property type="evidence" value="ECO:0007669"/>
    <property type="project" value="InterPro"/>
</dbReference>
<sequence>MRLGPLDRPIAEATDTELGMHLLNARGVQWVMGSFGEPYARILRGQADDPYPFYEPLRHVGPLMPSATGAFVTAEEAVAAAVVDGPGFGTATADGAPAPPQLLPFFDGLPGLGRADVDRLRPVWEPAFGPGAAADHRAAAERLHAAALDAVGDPDGGFELMAGFAWPAAASVTAELLGLPESARPAFADCCRRLAVLPDAMLAGQQITRVRELDAAMAELDGLLAALPAPADGDPRAVRTVRTLVSALGTALAANLIGNAVLALLGEAKQWEALVDAPDLAAAAVEETLRYDPPVQIEARVAREATELGGMPVPAGGQVAAVVAAVGRDARVHADPDRFDLERPDAARHLALRGLHYELLARLVRLQAEVALRTLAARLPGLRLDGPPLYRRRAPVTRGPLELPAAARP</sequence>
<accession>A0A2T0QCR8</accession>
<dbReference type="GO" id="GO:0020037">
    <property type="term" value="F:heme binding"/>
    <property type="evidence" value="ECO:0007669"/>
    <property type="project" value="InterPro"/>
</dbReference>
<dbReference type="AlphaFoldDB" id="A0A2T0QCR8"/>
<dbReference type="GO" id="GO:0005506">
    <property type="term" value="F:iron ion binding"/>
    <property type="evidence" value="ECO:0007669"/>
    <property type="project" value="InterPro"/>
</dbReference>
<dbReference type="InterPro" id="IPR001128">
    <property type="entry name" value="Cyt_P450"/>
</dbReference>
<dbReference type="EMBL" id="PVZC01000001">
    <property type="protein sequence ID" value="PRY01744.1"/>
    <property type="molecule type" value="Genomic_DNA"/>
</dbReference>
<evidence type="ECO:0000313" key="3">
    <source>
        <dbReference type="Proteomes" id="UP000237846"/>
    </source>
</evidence>
<dbReference type="InterPro" id="IPR030958">
    <property type="entry name" value="P450-rel_GT_act"/>
</dbReference>
<organism evidence="2 3">
    <name type="scientific">Allonocardiopsis opalescens</name>
    <dbReference type="NCBI Taxonomy" id="1144618"/>
    <lineage>
        <taxon>Bacteria</taxon>
        <taxon>Bacillati</taxon>
        <taxon>Actinomycetota</taxon>
        <taxon>Actinomycetes</taxon>
        <taxon>Streptosporangiales</taxon>
        <taxon>Allonocardiopsis</taxon>
    </lineage>
</organism>
<dbReference type="Gene3D" id="1.10.630.10">
    <property type="entry name" value="Cytochrome P450"/>
    <property type="match status" value="1"/>
</dbReference>
<evidence type="ECO:0000256" key="1">
    <source>
        <dbReference type="ARBA" id="ARBA00010617"/>
    </source>
</evidence>
<proteinExistence type="inferred from homology"/>
<reference evidence="2 3" key="1">
    <citation type="submission" date="2018-03" db="EMBL/GenBank/DDBJ databases">
        <title>Genomic Encyclopedia of Archaeal and Bacterial Type Strains, Phase II (KMG-II): from individual species to whole genera.</title>
        <authorList>
            <person name="Goeker M."/>
        </authorList>
    </citation>
    <scope>NUCLEOTIDE SEQUENCE [LARGE SCALE GENOMIC DNA]</scope>
    <source>
        <strain evidence="2 3">DSM 45601</strain>
    </source>
</reference>
<dbReference type="GO" id="GO:0016705">
    <property type="term" value="F:oxidoreductase activity, acting on paired donors, with incorporation or reduction of molecular oxygen"/>
    <property type="evidence" value="ECO:0007669"/>
    <property type="project" value="InterPro"/>
</dbReference>
<dbReference type="NCBIfam" id="TIGR04515">
    <property type="entry name" value="P450_rel_GT_act"/>
    <property type="match status" value="1"/>
</dbReference>
<dbReference type="PANTHER" id="PTHR46696">
    <property type="entry name" value="P450, PUTATIVE (EUROFUNG)-RELATED"/>
    <property type="match status" value="1"/>
</dbReference>
<dbReference type="GO" id="GO:0016740">
    <property type="term" value="F:transferase activity"/>
    <property type="evidence" value="ECO:0007669"/>
    <property type="project" value="UniProtKB-KW"/>
</dbReference>
<keyword evidence="3" id="KW-1185">Reference proteome</keyword>
<dbReference type="SUPFAM" id="SSF48264">
    <property type="entry name" value="Cytochrome P450"/>
    <property type="match status" value="1"/>
</dbReference>
<comment type="similarity">
    <text evidence="1">Belongs to the cytochrome P450 family.</text>
</comment>
<dbReference type="PANTHER" id="PTHR46696:SF1">
    <property type="entry name" value="CYTOCHROME P450 YJIB-RELATED"/>
    <property type="match status" value="1"/>
</dbReference>
<name>A0A2T0QCR8_9ACTN</name>
<dbReference type="Proteomes" id="UP000237846">
    <property type="component" value="Unassembled WGS sequence"/>
</dbReference>
<gene>
    <name evidence="2" type="ORF">CLV72_101328</name>
</gene>
<comment type="caution">
    <text evidence="2">The sequence shown here is derived from an EMBL/GenBank/DDBJ whole genome shotgun (WGS) entry which is preliminary data.</text>
</comment>
<dbReference type="InterPro" id="IPR036396">
    <property type="entry name" value="Cyt_P450_sf"/>
</dbReference>
<keyword evidence="2" id="KW-0808">Transferase</keyword>